<keyword evidence="4" id="KW-0288">FMN</keyword>
<sequence length="341" mass="38281">MTQPDLGTTYLGLKLAHPLVASASPLSYTLDGIRSLEDAGIAAVVMYSLFEEQIEQESHALHHYLEYGAHSYAEALDYFPKAHEFNVGPHEYLELLRKAKENTQIPIIGSLNGVSSGGWTEYARLMEEAGADALELNLYYLPTDPTLTSLEVEEMYLDVVREVSQSLSIPIAVKVGPFFSNFSHMAARFVQAGASGLVLFNRFYQPDFDLEHLEVTPNLVLSRPDELRLPLTWVAILYGRIQADFAITSGVHTHLEVLKSMMAGARVTQMASELLKNGLGRVGEILQDLKHWMEEREYESIRQMQGSMSQINVANPDAFERGNYMKVLRSWRPDPTGMLLR</sequence>
<evidence type="ECO:0000313" key="9">
    <source>
        <dbReference type="Proteomes" id="UP000321197"/>
    </source>
</evidence>
<dbReference type="InterPro" id="IPR013785">
    <property type="entry name" value="Aldolase_TIM"/>
</dbReference>
<dbReference type="RefSeq" id="WP_119340005.1">
    <property type="nucleotide sequence ID" value="NZ_BJXL01000049.1"/>
</dbReference>
<protein>
    <submittedName>
        <fullName evidence="8">Dihydroorotate dehydrogenase</fullName>
    </submittedName>
</protein>
<comment type="pathway">
    <text evidence="2">Pyrimidine metabolism; UMP biosynthesis via de novo pathway.</text>
</comment>
<evidence type="ECO:0000256" key="6">
    <source>
        <dbReference type="ARBA" id="ARBA00023002"/>
    </source>
</evidence>
<dbReference type="PANTHER" id="PTHR48109">
    <property type="entry name" value="DIHYDROOROTATE DEHYDROGENASE (QUINONE), MITOCHONDRIAL-RELATED"/>
    <property type="match status" value="1"/>
</dbReference>
<comment type="cofactor">
    <cofactor evidence="1">
        <name>FMN</name>
        <dbReference type="ChEBI" id="CHEBI:58210"/>
    </cofactor>
</comment>
<evidence type="ECO:0000256" key="3">
    <source>
        <dbReference type="ARBA" id="ARBA00022630"/>
    </source>
</evidence>
<dbReference type="PIRSF" id="PIRSF000164">
    <property type="entry name" value="DHO_oxidase"/>
    <property type="match status" value="1"/>
</dbReference>
<dbReference type="GO" id="GO:0044205">
    <property type="term" value="P:'de novo' UMP biosynthetic process"/>
    <property type="evidence" value="ECO:0007669"/>
    <property type="project" value="UniProtKB-UniPathway"/>
</dbReference>
<dbReference type="InterPro" id="IPR012135">
    <property type="entry name" value="Dihydroorotate_DH_1_2"/>
</dbReference>
<reference evidence="8 9" key="1">
    <citation type="submission" date="2019-07" db="EMBL/GenBank/DDBJ databases">
        <title>Whole genome shotgun sequence of Meiothermus hypogaeus NBRC 106114.</title>
        <authorList>
            <person name="Hosoyama A."/>
            <person name="Uohara A."/>
            <person name="Ohji S."/>
            <person name="Ichikawa N."/>
        </authorList>
    </citation>
    <scope>NUCLEOTIDE SEQUENCE [LARGE SCALE GENOMIC DNA]</scope>
    <source>
        <strain evidence="8 9">NBRC 106114</strain>
    </source>
</reference>
<evidence type="ECO:0000259" key="7">
    <source>
        <dbReference type="Pfam" id="PF01180"/>
    </source>
</evidence>
<dbReference type="NCBIfam" id="NF005741">
    <property type="entry name" value="PRK07565.1"/>
    <property type="match status" value="1"/>
</dbReference>
<name>A0A511R1Q5_9DEIN</name>
<dbReference type="PANTHER" id="PTHR48109:SF3">
    <property type="entry name" value="SLL0744 PROTEIN"/>
    <property type="match status" value="1"/>
</dbReference>
<dbReference type="InterPro" id="IPR050074">
    <property type="entry name" value="DHO_dehydrogenase"/>
</dbReference>
<dbReference type="GO" id="GO:0004152">
    <property type="term" value="F:dihydroorotate dehydrogenase activity"/>
    <property type="evidence" value="ECO:0007669"/>
    <property type="project" value="InterPro"/>
</dbReference>
<dbReference type="OrthoDB" id="9794954at2"/>
<feature type="domain" description="Dihydroorotate dehydrogenase catalytic" evidence="7">
    <location>
        <begin position="88"/>
        <end position="293"/>
    </location>
</feature>
<dbReference type="UniPathway" id="UPA00070"/>
<evidence type="ECO:0000256" key="4">
    <source>
        <dbReference type="ARBA" id="ARBA00022643"/>
    </source>
</evidence>
<dbReference type="Pfam" id="PF01180">
    <property type="entry name" value="DHO_dh"/>
    <property type="match status" value="1"/>
</dbReference>
<organism evidence="8 9">
    <name type="scientific">Meiothermus hypogaeus NBRC 106114</name>
    <dbReference type="NCBI Taxonomy" id="1227553"/>
    <lineage>
        <taxon>Bacteria</taxon>
        <taxon>Thermotogati</taxon>
        <taxon>Deinococcota</taxon>
        <taxon>Deinococci</taxon>
        <taxon>Thermales</taxon>
        <taxon>Thermaceae</taxon>
        <taxon>Meiothermus</taxon>
    </lineage>
</organism>
<dbReference type="EMBL" id="BJXL01000049">
    <property type="protein sequence ID" value="GEM83540.1"/>
    <property type="molecule type" value="Genomic_DNA"/>
</dbReference>
<keyword evidence="3" id="KW-0285">Flavoprotein</keyword>
<dbReference type="Proteomes" id="UP000321197">
    <property type="component" value="Unassembled WGS sequence"/>
</dbReference>
<dbReference type="CDD" id="cd04739">
    <property type="entry name" value="DHOD_like"/>
    <property type="match status" value="1"/>
</dbReference>
<dbReference type="GO" id="GO:0005737">
    <property type="term" value="C:cytoplasm"/>
    <property type="evidence" value="ECO:0007669"/>
    <property type="project" value="InterPro"/>
</dbReference>
<accession>A0A511R1Q5</accession>
<dbReference type="GO" id="GO:0006207">
    <property type="term" value="P:'de novo' pyrimidine nucleobase biosynthetic process"/>
    <property type="evidence" value="ECO:0007669"/>
    <property type="project" value="TreeGrafter"/>
</dbReference>
<evidence type="ECO:0000256" key="2">
    <source>
        <dbReference type="ARBA" id="ARBA00004725"/>
    </source>
</evidence>
<keyword evidence="6" id="KW-0560">Oxidoreductase</keyword>
<proteinExistence type="predicted"/>
<dbReference type="SUPFAM" id="SSF51395">
    <property type="entry name" value="FMN-linked oxidoreductases"/>
    <property type="match status" value="1"/>
</dbReference>
<comment type="caution">
    <text evidence="8">The sequence shown here is derived from an EMBL/GenBank/DDBJ whole genome shotgun (WGS) entry which is preliminary data.</text>
</comment>
<dbReference type="InterPro" id="IPR005720">
    <property type="entry name" value="Dihydroorotate_DH_cat"/>
</dbReference>
<dbReference type="Gene3D" id="3.20.20.70">
    <property type="entry name" value="Aldolase class I"/>
    <property type="match status" value="1"/>
</dbReference>
<gene>
    <name evidence="8" type="ORF">MHY01S_17060</name>
</gene>
<evidence type="ECO:0000256" key="5">
    <source>
        <dbReference type="ARBA" id="ARBA00022975"/>
    </source>
</evidence>
<evidence type="ECO:0000256" key="1">
    <source>
        <dbReference type="ARBA" id="ARBA00001917"/>
    </source>
</evidence>
<dbReference type="AlphaFoldDB" id="A0A511R1Q5"/>
<keyword evidence="5" id="KW-0665">Pyrimidine biosynthesis</keyword>
<evidence type="ECO:0000313" key="8">
    <source>
        <dbReference type="EMBL" id="GEM83540.1"/>
    </source>
</evidence>